<accession>A0ABT8SYL6</accession>
<protein>
    <submittedName>
        <fullName evidence="1">Uncharacterized protein</fullName>
    </submittedName>
</protein>
<evidence type="ECO:0000313" key="1">
    <source>
        <dbReference type="EMBL" id="MDO1583451.1"/>
    </source>
</evidence>
<dbReference type="Proteomes" id="UP001169006">
    <property type="component" value="Unassembled WGS sequence"/>
</dbReference>
<reference evidence="1" key="2">
    <citation type="submission" date="2023-07" db="EMBL/GenBank/DDBJ databases">
        <authorList>
            <person name="Sun H."/>
        </authorList>
    </citation>
    <scope>NUCLEOTIDE SEQUENCE</scope>
    <source>
        <strain evidence="1">05753</strain>
    </source>
</reference>
<sequence>MQFVINASVAIAAIRTAINGMNDHGRVIEVGANVVDLFGTPALTDYEATRTAIGACKAVARYVDPPGIFATVVP</sequence>
<name>A0ABT8SYL6_9HYPH</name>
<comment type="caution">
    <text evidence="1">The sequence shown here is derived from an EMBL/GenBank/DDBJ whole genome shotgun (WGS) entry which is preliminary data.</text>
</comment>
<keyword evidence="2" id="KW-1185">Reference proteome</keyword>
<gene>
    <name evidence="1" type="ORF">Q2T52_15280</name>
</gene>
<proteinExistence type="predicted"/>
<dbReference type="EMBL" id="JAUKWQ010000004">
    <property type="protein sequence ID" value="MDO1583451.1"/>
    <property type="molecule type" value="Genomic_DNA"/>
</dbReference>
<evidence type="ECO:0000313" key="2">
    <source>
        <dbReference type="Proteomes" id="UP001169006"/>
    </source>
</evidence>
<reference evidence="1" key="1">
    <citation type="journal article" date="2015" name="Int. J. Syst. Evol. Microbiol.">
        <title>Rhizobium oryzicola sp. nov., potential plant-growth-promoting endophytic bacteria isolated from rice roots.</title>
        <authorList>
            <person name="Zhang X.X."/>
            <person name="Gao J.S."/>
            <person name="Cao Y.H."/>
            <person name="Sheirdil R.A."/>
            <person name="Wang X.C."/>
            <person name="Zhang L."/>
        </authorList>
    </citation>
    <scope>NUCLEOTIDE SEQUENCE</scope>
    <source>
        <strain evidence="1">05753</strain>
    </source>
</reference>
<organism evidence="1 2">
    <name type="scientific">Rhizobium oryzicola</name>
    <dbReference type="NCBI Taxonomy" id="1232668"/>
    <lineage>
        <taxon>Bacteria</taxon>
        <taxon>Pseudomonadati</taxon>
        <taxon>Pseudomonadota</taxon>
        <taxon>Alphaproteobacteria</taxon>
        <taxon>Hyphomicrobiales</taxon>
        <taxon>Rhizobiaceae</taxon>
        <taxon>Rhizobium/Agrobacterium group</taxon>
        <taxon>Rhizobium</taxon>
    </lineage>
</organism>
<dbReference type="RefSeq" id="WP_302077638.1">
    <property type="nucleotide sequence ID" value="NZ_JAUKWQ010000004.1"/>
</dbReference>